<dbReference type="Gene3D" id="1.10.287.1050">
    <property type="entry name" value="H-NS histone-like proteins"/>
    <property type="match status" value="1"/>
</dbReference>
<organism evidence="3 4">
    <name type="scientific">Neptunomonas qingdaonensis</name>
    <dbReference type="NCBI Taxonomy" id="1045558"/>
    <lineage>
        <taxon>Bacteria</taxon>
        <taxon>Pseudomonadati</taxon>
        <taxon>Pseudomonadota</taxon>
        <taxon>Gammaproteobacteria</taxon>
        <taxon>Oceanospirillales</taxon>
        <taxon>Oceanospirillaceae</taxon>
        <taxon>Neptunomonas</taxon>
    </lineage>
</organism>
<gene>
    <name evidence="3" type="ORF">SAMN05216175_103324</name>
</gene>
<evidence type="ECO:0000256" key="1">
    <source>
        <dbReference type="SAM" id="MobiDB-lite"/>
    </source>
</evidence>
<dbReference type="InterPro" id="IPR027454">
    <property type="entry name" value="Histone_HNS_N"/>
</dbReference>
<dbReference type="Proteomes" id="UP000198623">
    <property type="component" value="Unassembled WGS sequence"/>
</dbReference>
<dbReference type="EMBL" id="FOOU01000003">
    <property type="protein sequence ID" value="SFG12386.1"/>
    <property type="molecule type" value="Genomic_DNA"/>
</dbReference>
<dbReference type="Pfam" id="PF22470">
    <property type="entry name" value="Histone_HNS_N"/>
    <property type="match status" value="1"/>
</dbReference>
<name>A0A1I2PFG5_9GAMM</name>
<dbReference type="RefSeq" id="WP_090725970.1">
    <property type="nucleotide sequence ID" value="NZ_FOOU01000003.1"/>
</dbReference>
<evidence type="ECO:0000259" key="2">
    <source>
        <dbReference type="Pfam" id="PF22470"/>
    </source>
</evidence>
<evidence type="ECO:0000313" key="4">
    <source>
        <dbReference type="Proteomes" id="UP000198623"/>
    </source>
</evidence>
<evidence type="ECO:0000313" key="3">
    <source>
        <dbReference type="EMBL" id="SFG12386.1"/>
    </source>
</evidence>
<dbReference type="GO" id="GO:0046983">
    <property type="term" value="F:protein dimerization activity"/>
    <property type="evidence" value="ECO:0007669"/>
    <property type="project" value="InterPro"/>
</dbReference>
<keyword evidence="4" id="KW-1185">Reference proteome</keyword>
<feature type="compositionally biased region" description="Basic residues" evidence="1">
    <location>
        <begin position="31"/>
        <end position="42"/>
    </location>
</feature>
<proteinExistence type="predicted"/>
<reference evidence="4" key="1">
    <citation type="submission" date="2016-10" db="EMBL/GenBank/DDBJ databases">
        <authorList>
            <person name="Varghese N."/>
            <person name="Submissions S."/>
        </authorList>
    </citation>
    <scope>NUCLEOTIDE SEQUENCE [LARGE SCALE GENOMIC DNA]</scope>
    <source>
        <strain evidence="4">CGMCC 1.10971</strain>
    </source>
</reference>
<protein>
    <submittedName>
        <fullName evidence="3">DNA polymerase alpha subunit B N-terminal domain-containing protein</fullName>
    </submittedName>
</protein>
<accession>A0A1I2PFG5</accession>
<feature type="domain" description="DNA-binding protein H-NS-like N-terminal" evidence="2">
    <location>
        <begin position="9"/>
        <end position="68"/>
    </location>
</feature>
<sequence length="74" mass="8686">MTEEEFVSTLRSLSLQQLDQFQQDLEQKVQEKKRKSDKRKAAMKAPPRKTSDVEKMADQMGLDLSSLMREISRR</sequence>
<dbReference type="AlphaFoldDB" id="A0A1I2PFG5"/>
<dbReference type="InterPro" id="IPR054180">
    <property type="entry name" value="H-NS-like_N"/>
</dbReference>
<feature type="region of interest" description="Disordered" evidence="1">
    <location>
        <begin position="27"/>
        <end position="74"/>
    </location>
</feature>